<dbReference type="GO" id="GO:0005886">
    <property type="term" value="C:plasma membrane"/>
    <property type="evidence" value="ECO:0007669"/>
    <property type="project" value="TreeGrafter"/>
</dbReference>
<dbReference type="Gene3D" id="2.60.200.40">
    <property type="match status" value="1"/>
</dbReference>
<dbReference type="InterPro" id="IPR050187">
    <property type="entry name" value="Lipid_Phosphate_FormReg"/>
</dbReference>
<evidence type="ECO:0000256" key="1">
    <source>
        <dbReference type="ARBA" id="ARBA00001946"/>
    </source>
</evidence>
<keyword evidence="5" id="KW-0479">Metal-binding</keyword>
<feature type="domain" description="DAGKc" evidence="13">
    <location>
        <begin position="1"/>
        <end position="129"/>
    </location>
</feature>
<dbReference type="SMART" id="SM00046">
    <property type="entry name" value="DAGKc"/>
    <property type="match status" value="1"/>
</dbReference>
<keyword evidence="6" id="KW-0547">Nucleotide-binding</keyword>
<dbReference type="AlphaFoldDB" id="A0A426TWH8"/>
<evidence type="ECO:0000256" key="9">
    <source>
        <dbReference type="ARBA" id="ARBA00022842"/>
    </source>
</evidence>
<dbReference type="EMBL" id="RSAS01000576">
    <property type="protein sequence ID" value="RRR69894.1"/>
    <property type="molecule type" value="Genomic_DNA"/>
</dbReference>
<keyword evidence="11" id="KW-0594">Phospholipid biosynthesis</keyword>
<evidence type="ECO:0000313" key="15">
    <source>
        <dbReference type="Proteomes" id="UP000280307"/>
    </source>
</evidence>
<evidence type="ECO:0000256" key="8">
    <source>
        <dbReference type="ARBA" id="ARBA00022840"/>
    </source>
</evidence>
<keyword evidence="9" id="KW-0460">Magnesium</keyword>
<evidence type="ECO:0000256" key="11">
    <source>
        <dbReference type="ARBA" id="ARBA00023209"/>
    </source>
</evidence>
<reference evidence="14 15" key="1">
    <citation type="submission" date="2018-12" db="EMBL/GenBank/DDBJ databases">
        <title>Genome Sequence of Candidatus Viridilinea halotolerans isolated from saline sulfide-rich spring.</title>
        <authorList>
            <person name="Grouzdev D.S."/>
            <person name="Burganskaya E.I."/>
            <person name="Krutkina M.S."/>
            <person name="Sukhacheva M.V."/>
            <person name="Gorlenko V.M."/>
        </authorList>
    </citation>
    <scope>NUCLEOTIDE SEQUENCE [LARGE SCALE GENOMIC DNA]</scope>
    <source>
        <strain evidence="14">Chok-6</strain>
    </source>
</reference>
<evidence type="ECO:0000313" key="14">
    <source>
        <dbReference type="EMBL" id="RRR69894.1"/>
    </source>
</evidence>
<dbReference type="InterPro" id="IPR001206">
    <property type="entry name" value="Diacylglycerol_kinase_cat_dom"/>
</dbReference>
<evidence type="ECO:0000256" key="3">
    <source>
        <dbReference type="ARBA" id="ARBA00022516"/>
    </source>
</evidence>
<keyword evidence="12" id="KW-1208">Phospholipid metabolism</keyword>
<organism evidence="14 15">
    <name type="scientific">Candidatus Viridilinea halotolerans</name>
    <dbReference type="NCBI Taxonomy" id="2491704"/>
    <lineage>
        <taxon>Bacteria</taxon>
        <taxon>Bacillati</taxon>
        <taxon>Chloroflexota</taxon>
        <taxon>Chloroflexia</taxon>
        <taxon>Chloroflexales</taxon>
        <taxon>Chloroflexineae</taxon>
        <taxon>Oscillochloridaceae</taxon>
        <taxon>Candidatus Viridilinea</taxon>
    </lineage>
</organism>
<dbReference type="PANTHER" id="PTHR12358">
    <property type="entry name" value="SPHINGOSINE KINASE"/>
    <property type="match status" value="1"/>
</dbReference>
<evidence type="ECO:0000259" key="13">
    <source>
        <dbReference type="PROSITE" id="PS50146"/>
    </source>
</evidence>
<dbReference type="Pfam" id="PF19279">
    <property type="entry name" value="YegS_C"/>
    <property type="match status" value="1"/>
</dbReference>
<gene>
    <name evidence="14" type="ORF">EI684_14395</name>
</gene>
<dbReference type="Pfam" id="PF00781">
    <property type="entry name" value="DAGK_cat"/>
    <property type="match status" value="1"/>
</dbReference>
<comment type="caution">
    <text evidence="14">The sequence shown here is derived from an EMBL/GenBank/DDBJ whole genome shotgun (WGS) entry which is preliminary data.</text>
</comment>
<comment type="cofactor">
    <cofactor evidence="1">
        <name>Mg(2+)</name>
        <dbReference type="ChEBI" id="CHEBI:18420"/>
    </cofactor>
</comment>
<protein>
    <submittedName>
        <fullName evidence="14">Diacylglycerol kinase family lipid kinase</fullName>
    </submittedName>
</protein>
<proteinExistence type="inferred from homology"/>
<comment type="similarity">
    <text evidence="2">Belongs to the diacylglycerol/lipid kinase family.</text>
</comment>
<name>A0A426TWH8_9CHLR</name>
<dbReference type="GO" id="GO:0008654">
    <property type="term" value="P:phospholipid biosynthetic process"/>
    <property type="evidence" value="ECO:0007669"/>
    <property type="project" value="UniProtKB-KW"/>
</dbReference>
<dbReference type="Proteomes" id="UP000280307">
    <property type="component" value="Unassembled WGS sequence"/>
</dbReference>
<dbReference type="SUPFAM" id="SSF111331">
    <property type="entry name" value="NAD kinase/diacylglycerol kinase-like"/>
    <property type="match status" value="1"/>
</dbReference>
<keyword evidence="3" id="KW-0444">Lipid biosynthesis</keyword>
<dbReference type="PANTHER" id="PTHR12358:SF106">
    <property type="entry name" value="LIPID KINASE YEGS"/>
    <property type="match status" value="1"/>
</dbReference>
<dbReference type="InterPro" id="IPR045540">
    <property type="entry name" value="YegS/DAGK_C"/>
</dbReference>
<dbReference type="InterPro" id="IPR005218">
    <property type="entry name" value="Diacylglycerol/lipid_kinase"/>
</dbReference>
<evidence type="ECO:0000256" key="6">
    <source>
        <dbReference type="ARBA" id="ARBA00022741"/>
    </source>
</evidence>
<evidence type="ECO:0000256" key="5">
    <source>
        <dbReference type="ARBA" id="ARBA00022723"/>
    </source>
</evidence>
<dbReference type="PROSITE" id="PS50146">
    <property type="entry name" value="DAGK"/>
    <property type="match status" value="1"/>
</dbReference>
<evidence type="ECO:0000256" key="7">
    <source>
        <dbReference type="ARBA" id="ARBA00022777"/>
    </source>
</evidence>
<dbReference type="GO" id="GO:0004143">
    <property type="term" value="F:ATP-dependent diacylglycerol kinase activity"/>
    <property type="evidence" value="ECO:0007669"/>
    <property type="project" value="TreeGrafter"/>
</dbReference>
<dbReference type="InterPro" id="IPR017438">
    <property type="entry name" value="ATP-NAD_kinase_N"/>
</dbReference>
<sequence>MRTMLVFNPAAGQAEALERDLALAVEVWRSAGWQVELAPTRSAGDGTRLGRLAVDQGFDLVVAAGGDGTLNEVLNGLAGSRTALAPLPLGTMNVWARELHLPLQPRVAAEAILKWHPRRIDLGRAGERYFLLMAGIGFDAAITADVRSDEKRRLGALAYVLRGILQTLRIRGARTRLVIDGRSLRSRVLMVVIGNTQLYGGLVKITHRAIIDDGLLDVAVFKGENGLNVIGRLIAILRRRYSDDPDIDYYRARSITISSRPRLPVQVDGDSIGMTPMTFEVAPGALWALLPPDFAEDLVQQPMRKPGRRTLSRLLGWFAGR</sequence>
<dbReference type="Gene3D" id="3.40.50.10330">
    <property type="entry name" value="Probable inorganic polyphosphate/atp-NAD kinase, domain 1"/>
    <property type="match status" value="1"/>
</dbReference>
<evidence type="ECO:0000256" key="10">
    <source>
        <dbReference type="ARBA" id="ARBA00023098"/>
    </source>
</evidence>
<dbReference type="GO" id="GO:0005524">
    <property type="term" value="F:ATP binding"/>
    <property type="evidence" value="ECO:0007669"/>
    <property type="project" value="UniProtKB-KW"/>
</dbReference>
<evidence type="ECO:0000256" key="2">
    <source>
        <dbReference type="ARBA" id="ARBA00005983"/>
    </source>
</evidence>
<keyword evidence="7 14" id="KW-0418">Kinase</keyword>
<evidence type="ECO:0000256" key="12">
    <source>
        <dbReference type="ARBA" id="ARBA00023264"/>
    </source>
</evidence>
<dbReference type="NCBIfam" id="TIGR00147">
    <property type="entry name" value="YegS/Rv2252/BmrU family lipid kinase"/>
    <property type="match status" value="1"/>
</dbReference>
<evidence type="ECO:0000256" key="4">
    <source>
        <dbReference type="ARBA" id="ARBA00022679"/>
    </source>
</evidence>
<dbReference type="InterPro" id="IPR016064">
    <property type="entry name" value="NAD/diacylglycerol_kinase_sf"/>
</dbReference>
<keyword evidence="10" id="KW-0443">Lipid metabolism</keyword>
<dbReference type="GO" id="GO:0046872">
    <property type="term" value="F:metal ion binding"/>
    <property type="evidence" value="ECO:0007669"/>
    <property type="project" value="UniProtKB-KW"/>
</dbReference>
<keyword evidence="4" id="KW-0808">Transferase</keyword>
<keyword evidence="8" id="KW-0067">ATP-binding</keyword>
<accession>A0A426TWH8</accession>